<evidence type="ECO:0000313" key="3">
    <source>
        <dbReference type="Proteomes" id="UP000268162"/>
    </source>
</evidence>
<reference evidence="3" key="1">
    <citation type="journal article" date="2018" name="Nat. Microbiol.">
        <title>Leveraging single-cell genomics to expand the fungal tree of life.</title>
        <authorList>
            <person name="Ahrendt S.R."/>
            <person name="Quandt C.A."/>
            <person name="Ciobanu D."/>
            <person name="Clum A."/>
            <person name="Salamov A."/>
            <person name="Andreopoulos B."/>
            <person name="Cheng J.F."/>
            <person name="Woyke T."/>
            <person name="Pelin A."/>
            <person name="Henrissat B."/>
            <person name="Reynolds N.K."/>
            <person name="Benny G.L."/>
            <person name="Smith M.E."/>
            <person name="James T.Y."/>
            <person name="Grigoriev I.V."/>
        </authorList>
    </citation>
    <scope>NUCLEOTIDE SEQUENCE [LARGE SCALE GENOMIC DNA]</scope>
    <source>
        <strain evidence="3">RSA 468</strain>
    </source>
</reference>
<organism evidence="2 3">
    <name type="scientific">Dimargaris cristalligena</name>
    <dbReference type="NCBI Taxonomy" id="215637"/>
    <lineage>
        <taxon>Eukaryota</taxon>
        <taxon>Fungi</taxon>
        <taxon>Fungi incertae sedis</taxon>
        <taxon>Zoopagomycota</taxon>
        <taxon>Kickxellomycotina</taxon>
        <taxon>Dimargaritomycetes</taxon>
        <taxon>Dimargaritales</taxon>
        <taxon>Dimargaritaceae</taxon>
        <taxon>Dimargaris</taxon>
    </lineage>
</organism>
<protein>
    <submittedName>
        <fullName evidence="2">Uncharacterized protein</fullName>
    </submittedName>
</protein>
<dbReference type="Proteomes" id="UP000268162">
    <property type="component" value="Unassembled WGS sequence"/>
</dbReference>
<dbReference type="AlphaFoldDB" id="A0A4P9ZPM2"/>
<dbReference type="EMBL" id="ML002915">
    <property type="protein sequence ID" value="RKP35267.1"/>
    <property type="molecule type" value="Genomic_DNA"/>
</dbReference>
<gene>
    <name evidence="2" type="ORF">BJ085DRAFT_35210</name>
</gene>
<accession>A0A4P9ZPM2</accession>
<evidence type="ECO:0000256" key="1">
    <source>
        <dbReference type="SAM" id="SignalP"/>
    </source>
</evidence>
<evidence type="ECO:0000313" key="2">
    <source>
        <dbReference type="EMBL" id="RKP35267.1"/>
    </source>
</evidence>
<feature type="signal peptide" evidence="1">
    <location>
        <begin position="1"/>
        <end position="19"/>
    </location>
</feature>
<feature type="chain" id="PRO_5020530431" evidence="1">
    <location>
        <begin position="20"/>
        <end position="162"/>
    </location>
</feature>
<sequence length="162" mass="18347">MRITFLVVAVAGALSHAFAANIYSADPNGYVLESCIADAGQTKYSQYAKEAQNHPKRFAKKILLENNRIKNGVPPINHWAEDSSNDLLVFKCVSHFLMKVPEATQIVNAFDDKYTRGYQAKIKGYLAELANAYALRWDHYRKPTEVPSYYRNDVQRGSEQTV</sequence>
<name>A0A4P9ZPM2_9FUNG</name>
<proteinExistence type="predicted"/>
<keyword evidence="3" id="KW-1185">Reference proteome</keyword>
<keyword evidence="1" id="KW-0732">Signal</keyword>